<sequence>MVSASESVGRTISGGGEAERARIRPRFASRPPETTVAPRGPVRWRRRFRVAAIAFGLFALTGCVPEVPAAGVVATESPSGAGSAPGAGAPSPGASDSGTGTTPPPAATGTPAPVFTRHRATFPAPTREERIRSFAEERLASMTLEQKIASLFMVHVAGADPVALQSYLAGNAPGGLLLLGDNVPGSAEEAAALTATLQSGDGLGTLIAIDEEGGIVARLGADTFAAADTLKSEPVQATTDAFTQRADLLQSTGMTVNFGVIADVTADPSSFIYERVLGTDAAAASERVAAAVEAENGKVYSTLKHFPGHGAASGDSHTSLPATDLPFAQWQAEDAPPFQAGIDAGAPIVMFGHLVYRAVDSAPASLSPAWHQVLREQLGFDGVVVTDDLLMLEASGVPEYADRTANAIAAINAGNDLLLYNTQLDLPAMTAAMVAAVQGGLISEQTIDDAALRDLSLRRDLWLRQHPVPVVPAPAPAR</sequence>
<comment type="similarity">
    <text evidence="2">Belongs to the glycosyl hydrolase 3 family.</text>
</comment>
<dbReference type="PANTHER" id="PTHR30480:SF13">
    <property type="entry name" value="BETA-HEXOSAMINIDASE"/>
    <property type="match status" value="1"/>
</dbReference>
<feature type="domain" description="Glycoside hydrolase family 3 N-terminal" evidence="7">
    <location>
        <begin position="143"/>
        <end position="453"/>
    </location>
</feature>
<dbReference type="GO" id="GO:0005975">
    <property type="term" value="P:carbohydrate metabolic process"/>
    <property type="evidence" value="ECO:0007669"/>
    <property type="project" value="InterPro"/>
</dbReference>
<dbReference type="PANTHER" id="PTHR30480">
    <property type="entry name" value="BETA-HEXOSAMINIDASE-RELATED"/>
    <property type="match status" value="1"/>
</dbReference>
<organism evidence="8 9">
    <name type="scientific">Herbiconiux ginsengi</name>
    <dbReference type="NCBI Taxonomy" id="381665"/>
    <lineage>
        <taxon>Bacteria</taxon>
        <taxon>Bacillati</taxon>
        <taxon>Actinomycetota</taxon>
        <taxon>Actinomycetes</taxon>
        <taxon>Micrococcales</taxon>
        <taxon>Microbacteriaceae</taxon>
        <taxon>Herbiconiux</taxon>
    </lineage>
</organism>
<comment type="catalytic activity">
    <reaction evidence="1">
        <text>Hydrolysis of terminal non-reducing N-acetyl-D-hexosamine residues in N-acetyl-beta-D-hexosaminides.</text>
        <dbReference type="EC" id="3.2.1.52"/>
    </reaction>
</comment>
<dbReference type="Proteomes" id="UP000198891">
    <property type="component" value="Unassembled WGS sequence"/>
</dbReference>
<dbReference type="Pfam" id="PF00933">
    <property type="entry name" value="Glyco_hydro_3"/>
    <property type="match status" value="1"/>
</dbReference>
<dbReference type="InterPro" id="IPR001764">
    <property type="entry name" value="Glyco_hydro_3_N"/>
</dbReference>
<dbReference type="STRING" id="381665.SAMN05216554_2965"/>
<dbReference type="EC" id="3.2.1.52" evidence="3"/>
<evidence type="ECO:0000256" key="5">
    <source>
        <dbReference type="ARBA" id="ARBA00023295"/>
    </source>
</evidence>
<dbReference type="OrthoDB" id="9805821at2"/>
<evidence type="ECO:0000256" key="3">
    <source>
        <dbReference type="ARBA" id="ARBA00012663"/>
    </source>
</evidence>
<feature type="compositionally biased region" description="Low complexity" evidence="6">
    <location>
        <begin position="76"/>
        <end position="113"/>
    </location>
</feature>
<reference evidence="8 9" key="1">
    <citation type="submission" date="2016-10" db="EMBL/GenBank/DDBJ databases">
        <authorList>
            <person name="de Groot N.N."/>
        </authorList>
    </citation>
    <scope>NUCLEOTIDE SEQUENCE [LARGE SCALE GENOMIC DNA]</scope>
    <source>
        <strain evidence="8 9">CGMCC 4.3491</strain>
    </source>
</reference>
<dbReference type="GO" id="GO:0009254">
    <property type="term" value="P:peptidoglycan turnover"/>
    <property type="evidence" value="ECO:0007669"/>
    <property type="project" value="TreeGrafter"/>
</dbReference>
<accession>A0A1H3RPA2</accession>
<evidence type="ECO:0000256" key="1">
    <source>
        <dbReference type="ARBA" id="ARBA00001231"/>
    </source>
</evidence>
<evidence type="ECO:0000256" key="6">
    <source>
        <dbReference type="SAM" id="MobiDB-lite"/>
    </source>
</evidence>
<dbReference type="InterPro" id="IPR036962">
    <property type="entry name" value="Glyco_hydro_3_N_sf"/>
</dbReference>
<dbReference type="EMBL" id="FNPZ01000003">
    <property type="protein sequence ID" value="SDZ27460.1"/>
    <property type="molecule type" value="Genomic_DNA"/>
</dbReference>
<dbReference type="InterPro" id="IPR050226">
    <property type="entry name" value="NagZ_Beta-hexosaminidase"/>
</dbReference>
<protein>
    <recommendedName>
        <fullName evidence="3">beta-N-acetylhexosaminidase</fullName>
        <ecNumber evidence="3">3.2.1.52</ecNumber>
    </recommendedName>
</protein>
<feature type="compositionally biased region" description="Polar residues" evidence="6">
    <location>
        <begin position="1"/>
        <end position="10"/>
    </location>
</feature>
<dbReference type="InterPro" id="IPR017853">
    <property type="entry name" value="GH"/>
</dbReference>
<evidence type="ECO:0000256" key="2">
    <source>
        <dbReference type="ARBA" id="ARBA00005336"/>
    </source>
</evidence>
<evidence type="ECO:0000256" key="4">
    <source>
        <dbReference type="ARBA" id="ARBA00022801"/>
    </source>
</evidence>
<evidence type="ECO:0000313" key="8">
    <source>
        <dbReference type="EMBL" id="SDZ27460.1"/>
    </source>
</evidence>
<dbReference type="GO" id="GO:0004563">
    <property type="term" value="F:beta-N-acetylhexosaminidase activity"/>
    <property type="evidence" value="ECO:0007669"/>
    <property type="project" value="UniProtKB-EC"/>
</dbReference>
<evidence type="ECO:0000313" key="9">
    <source>
        <dbReference type="Proteomes" id="UP000198891"/>
    </source>
</evidence>
<name>A0A1H3RPA2_9MICO</name>
<dbReference type="Gene3D" id="3.20.20.300">
    <property type="entry name" value="Glycoside hydrolase, family 3, N-terminal domain"/>
    <property type="match status" value="1"/>
</dbReference>
<dbReference type="SUPFAM" id="SSF51445">
    <property type="entry name" value="(Trans)glycosidases"/>
    <property type="match status" value="1"/>
</dbReference>
<gene>
    <name evidence="8" type="ORF">SAMN05216554_2965</name>
</gene>
<keyword evidence="4" id="KW-0378">Hydrolase</keyword>
<proteinExistence type="inferred from homology"/>
<evidence type="ECO:0000259" key="7">
    <source>
        <dbReference type="Pfam" id="PF00933"/>
    </source>
</evidence>
<feature type="region of interest" description="Disordered" evidence="6">
    <location>
        <begin position="76"/>
        <end position="121"/>
    </location>
</feature>
<dbReference type="AlphaFoldDB" id="A0A1H3RPA2"/>
<feature type="region of interest" description="Disordered" evidence="6">
    <location>
        <begin position="1"/>
        <end position="38"/>
    </location>
</feature>
<keyword evidence="9" id="KW-1185">Reference proteome</keyword>
<keyword evidence="5" id="KW-0326">Glycosidase</keyword>